<comment type="caution">
    <text evidence="1">The sequence shown here is derived from an EMBL/GenBank/DDBJ whole genome shotgun (WGS) entry which is preliminary data.</text>
</comment>
<dbReference type="EMBL" id="MTSM01000022">
    <property type="protein sequence ID" value="OPX54571.1"/>
    <property type="molecule type" value="Genomic_DNA"/>
</dbReference>
<keyword evidence="2" id="KW-1185">Reference proteome</keyword>
<reference evidence="1 2" key="1">
    <citation type="submission" date="2017-01" db="EMBL/GenBank/DDBJ databases">
        <title>Genome Sequencing of a Marine Spirillum, Oceanospirillum multiglobuliferum ATCC 33336, from Japan.</title>
        <authorList>
            <person name="Carney J.G."/>
            <person name="Trachtenberg A.M."/>
            <person name="Rheaume B.A."/>
            <person name="Linnane J.D."/>
            <person name="Pitts N.L."/>
            <person name="Mykles D.L."/>
            <person name="Maclea K.S."/>
        </authorList>
    </citation>
    <scope>NUCLEOTIDE SEQUENCE [LARGE SCALE GENOMIC DNA]</scope>
    <source>
        <strain evidence="1 2">ATCC 33336</strain>
    </source>
</reference>
<gene>
    <name evidence="1" type="ORF">BTE48_13390</name>
</gene>
<name>A0A1T4RWL7_9GAMM</name>
<organism evidence="1 2">
    <name type="scientific">Oceanospirillum multiglobuliferum</name>
    <dbReference type="NCBI Taxonomy" id="64969"/>
    <lineage>
        <taxon>Bacteria</taxon>
        <taxon>Pseudomonadati</taxon>
        <taxon>Pseudomonadota</taxon>
        <taxon>Gammaproteobacteria</taxon>
        <taxon>Oceanospirillales</taxon>
        <taxon>Oceanospirillaceae</taxon>
        <taxon>Oceanospirillum</taxon>
    </lineage>
</organism>
<proteinExistence type="predicted"/>
<sequence>MAEEITRCDINEIYCFEGCASTGKQCSFFDQNLQAYLMCPSLIWLQYAGKDYKPSISEMPQIQSCRQQVST</sequence>
<accession>A0A1T4RWL7</accession>
<protein>
    <submittedName>
        <fullName evidence="1">Uncharacterized protein</fullName>
    </submittedName>
</protein>
<dbReference type="Proteomes" id="UP000191418">
    <property type="component" value="Unassembled WGS sequence"/>
</dbReference>
<dbReference type="AlphaFoldDB" id="A0A1T4RWL7"/>
<evidence type="ECO:0000313" key="2">
    <source>
        <dbReference type="Proteomes" id="UP000191418"/>
    </source>
</evidence>
<evidence type="ECO:0000313" key="1">
    <source>
        <dbReference type="EMBL" id="OPX54571.1"/>
    </source>
</evidence>